<feature type="domain" description="3'-5' exonuclease" evidence="1">
    <location>
        <begin position="1"/>
        <end position="169"/>
    </location>
</feature>
<evidence type="ECO:0000259" key="1">
    <source>
        <dbReference type="SMART" id="SM00474"/>
    </source>
</evidence>
<reference evidence="2 3" key="1">
    <citation type="submission" date="2017-11" db="EMBL/GenBank/DDBJ databases">
        <title>Draft genome sequence of Rhizobiales bacterium SY3-13.</title>
        <authorList>
            <person name="Sun C."/>
        </authorList>
    </citation>
    <scope>NUCLEOTIDE SEQUENCE [LARGE SCALE GENOMIC DNA]</scope>
    <source>
        <strain evidence="2 3">SY3-13</strain>
    </source>
</reference>
<accession>A0A2M9G749</accession>
<dbReference type="InterPro" id="IPR036397">
    <property type="entry name" value="RNaseH_sf"/>
</dbReference>
<evidence type="ECO:0000313" key="2">
    <source>
        <dbReference type="EMBL" id="PJK31523.1"/>
    </source>
</evidence>
<comment type="caution">
    <text evidence="2">The sequence shown here is derived from an EMBL/GenBank/DDBJ whole genome shotgun (WGS) entry which is preliminary data.</text>
</comment>
<dbReference type="CDD" id="cd06142">
    <property type="entry name" value="RNaseD_exo"/>
    <property type="match status" value="1"/>
</dbReference>
<dbReference type="InterPro" id="IPR002562">
    <property type="entry name" value="3'-5'_exonuclease_dom"/>
</dbReference>
<dbReference type="Proteomes" id="UP000229498">
    <property type="component" value="Unassembled WGS sequence"/>
</dbReference>
<gene>
    <name evidence="2" type="ORF">CVT23_00245</name>
</gene>
<dbReference type="InterPro" id="IPR012337">
    <property type="entry name" value="RNaseH-like_sf"/>
</dbReference>
<dbReference type="SUPFAM" id="SSF53098">
    <property type="entry name" value="Ribonuclease H-like"/>
    <property type="match status" value="1"/>
</dbReference>
<dbReference type="RefSeq" id="WP_109794349.1">
    <property type="nucleotide sequence ID" value="NZ_PHIG01000004.1"/>
</dbReference>
<keyword evidence="3" id="KW-1185">Reference proteome</keyword>
<dbReference type="OrthoDB" id="4224322at2"/>
<dbReference type="Pfam" id="PF01612">
    <property type="entry name" value="DNA_pol_A_exo1"/>
    <property type="match status" value="1"/>
</dbReference>
<sequence length="204" mass="22470">MAIHLHRDDLPSDISFGDSVAIDTETMGLNPMRDRLCLVQLSAGDGDAHLVQIRPGGPEAIHLKALLSDRSVLKIFHFARFDIAALRQGLGAETAPVFCTKIASRLCRTYTDRHGLKDLCRELLGVDISKQQQSSDWGAEELTEAQMEYAASDVLHLHRLVAALRPMLAREGRADIAQACFDFLPVRAALDLAGWPETDIFAHS</sequence>
<dbReference type="AlphaFoldDB" id="A0A2M9G749"/>
<organism evidence="2 3">
    <name type="scientific">Minwuia thermotolerans</name>
    <dbReference type="NCBI Taxonomy" id="2056226"/>
    <lineage>
        <taxon>Bacteria</taxon>
        <taxon>Pseudomonadati</taxon>
        <taxon>Pseudomonadota</taxon>
        <taxon>Alphaproteobacteria</taxon>
        <taxon>Minwuiales</taxon>
        <taxon>Minwuiaceae</taxon>
        <taxon>Minwuia</taxon>
    </lineage>
</organism>
<dbReference type="InterPro" id="IPR051086">
    <property type="entry name" value="RNase_D-like"/>
</dbReference>
<dbReference type="PANTHER" id="PTHR47649:SF1">
    <property type="entry name" value="RIBONUCLEASE D"/>
    <property type="match status" value="1"/>
</dbReference>
<dbReference type="GO" id="GO:0006139">
    <property type="term" value="P:nucleobase-containing compound metabolic process"/>
    <property type="evidence" value="ECO:0007669"/>
    <property type="project" value="InterPro"/>
</dbReference>
<dbReference type="SMART" id="SM00474">
    <property type="entry name" value="35EXOc"/>
    <property type="match status" value="1"/>
</dbReference>
<dbReference type="EMBL" id="PHIG01000004">
    <property type="protein sequence ID" value="PJK31523.1"/>
    <property type="molecule type" value="Genomic_DNA"/>
</dbReference>
<evidence type="ECO:0000313" key="3">
    <source>
        <dbReference type="Proteomes" id="UP000229498"/>
    </source>
</evidence>
<name>A0A2M9G749_9PROT</name>
<protein>
    <submittedName>
        <fullName evidence="2">Ribonuclease D</fullName>
    </submittedName>
</protein>
<dbReference type="PANTHER" id="PTHR47649">
    <property type="entry name" value="RIBONUCLEASE D"/>
    <property type="match status" value="1"/>
</dbReference>
<dbReference type="Gene3D" id="3.30.420.10">
    <property type="entry name" value="Ribonuclease H-like superfamily/Ribonuclease H"/>
    <property type="match status" value="1"/>
</dbReference>
<proteinExistence type="predicted"/>
<dbReference type="GO" id="GO:0003676">
    <property type="term" value="F:nucleic acid binding"/>
    <property type="evidence" value="ECO:0007669"/>
    <property type="project" value="InterPro"/>
</dbReference>
<dbReference type="GO" id="GO:0008408">
    <property type="term" value="F:3'-5' exonuclease activity"/>
    <property type="evidence" value="ECO:0007669"/>
    <property type="project" value="InterPro"/>
</dbReference>